<gene>
    <name evidence="3" type="ORF">QBC37DRAFT_102510</name>
</gene>
<feature type="region of interest" description="Disordered" evidence="1">
    <location>
        <begin position="1"/>
        <end position="25"/>
    </location>
</feature>
<comment type="caution">
    <text evidence="3">The sequence shown here is derived from an EMBL/GenBank/DDBJ whole genome shotgun (WGS) entry which is preliminary data.</text>
</comment>
<feature type="compositionally biased region" description="Low complexity" evidence="1">
    <location>
        <begin position="13"/>
        <end position="25"/>
    </location>
</feature>
<name>A0AAN7AZF1_9PEZI</name>
<evidence type="ECO:0000256" key="2">
    <source>
        <dbReference type="SAM" id="Phobius"/>
    </source>
</evidence>
<proteinExistence type="predicted"/>
<evidence type="ECO:0000313" key="4">
    <source>
        <dbReference type="Proteomes" id="UP001301769"/>
    </source>
</evidence>
<evidence type="ECO:0000313" key="3">
    <source>
        <dbReference type="EMBL" id="KAK4207096.1"/>
    </source>
</evidence>
<keyword evidence="2" id="KW-1133">Transmembrane helix</keyword>
<accession>A0AAN7AZF1</accession>
<dbReference type="Proteomes" id="UP001301769">
    <property type="component" value="Unassembled WGS sequence"/>
</dbReference>
<sequence length="310" mass="33114">MSTSIPDTRKSLSPSSSPTAAPITSIALSSTTPTSTSYSDIPLTTTFTPPLDCSGIYETGGLAVVDVQTSCLPSGFRTPEAAHFSPGIICPSGYWSACHHTRSHSLTTVTCCPFRDDISLSCADPATLSDAFQNMYCTWMAPMLPGTKVAITVTEEEKTSTVTRLMANDTAAATVPGAMGIAAYGVRMVHQSADLLLLPSETGSPAVTESPSSTPKPTPPFAATPWIIGLAISIPLAVVAVLVVSYFWWNRRVQKYRQVSSNPAMLHEFPLDPYPYKPGLPSDTHAYPEQLLDSHRKHSKYALGSTARSL</sequence>
<keyword evidence="2" id="KW-0812">Transmembrane</keyword>
<protein>
    <submittedName>
        <fullName evidence="3">Uncharacterized protein</fullName>
    </submittedName>
</protein>
<organism evidence="3 4">
    <name type="scientific">Rhypophila decipiens</name>
    <dbReference type="NCBI Taxonomy" id="261697"/>
    <lineage>
        <taxon>Eukaryota</taxon>
        <taxon>Fungi</taxon>
        <taxon>Dikarya</taxon>
        <taxon>Ascomycota</taxon>
        <taxon>Pezizomycotina</taxon>
        <taxon>Sordariomycetes</taxon>
        <taxon>Sordariomycetidae</taxon>
        <taxon>Sordariales</taxon>
        <taxon>Naviculisporaceae</taxon>
        <taxon>Rhypophila</taxon>
    </lineage>
</organism>
<reference evidence="3" key="1">
    <citation type="journal article" date="2023" name="Mol. Phylogenet. Evol.">
        <title>Genome-scale phylogeny and comparative genomics of the fungal order Sordariales.</title>
        <authorList>
            <person name="Hensen N."/>
            <person name="Bonometti L."/>
            <person name="Westerberg I."/>
            <person name="Brannstrom I.O."/>
            <person name="Guillou S."/>
            <person name="Cros-Aarteil S."/>
            <person name="Calhoun S."/>
            <person name="Haridas S."/>
            <person name="Kuo A."/>
            <person name="Mondo S."/>
            <person name="Pangilinan J."/>
            <person name="Riley R."/>
            <person name="LaButti K."/>
            <person name="Andreopoulos B."/>
            <person name="Lipzen A."/>
            <person name="Chen C."/>
            <person name="Yan M."/>
            <person name="Daum C."/>
            <person name="Ng V."/>
            <person name="Clum A."/>
            <person name="Steindorff A."/>
            <person name="Ohm R.A."/>
            <person name="Martin F."/>
            <person name="Silar P."/>
            <person name="Natvig D.O."/>
            <person name="Lalanne C."/>
            <person name="Gautier V."/>
            <person name="Ament-Velasquez S.L."/>
            <person name="Kruys A."/>
            <person name="Hutchinson M.I."/>
            <person name="Powell A.J."/>
            <person name="Barry K."/>
            <person name="Miller A.N."/>
            <person name="Grigoriev I.V."/>
            <person name="Debuchy R."/>
            <person name="Gladieux P."/>
            <person name="Hiltunen Thoren M."/>
            <person name="Johannesson H."/>
        </authorList>
    </citation>
    <scope>NUCLEOTIDE SEQUENCE</scope>
    <source>
        <strain evidence="3">PSN293</strain>
    </source>
</reference>
<evidence type="ECO:0000256" key="1">
    <source>
        <dbReference type="SAM" id="MobiDB-lite"/>
    </source>
</evidence>
<dbReference type="EMBL" id="MU858321">
    <property type="protein sequence ID" value="KAK4207096.1"/>
    <property type="molecule type" value="Genomic_DNA"/>
</dbReference>
<reference evidence="3" key="2">
    <citation type="submission" date="2023-05" db="EMBL/GenBank/DDBJ databases">
        <authorList>
            <consortium name="Lawrence Berkeley National Laboratory"/>
            <person name="Steindorff A."/>
            <person name="Hensen N."/>
            <person name="Bonometti L."/>
            <person name="Westerberg I."/>
            <person name="Brannstrom I.O."/>
            <person name="Guillou S."/>
            <person name="Cros-Aarteil S."/>
            <person name="Calhoun S."/>
            <person name="Haridas S."/>
            <person name="Kuo A."/>
            <person name="Mondo S."/>
            <person name="Pangilinan J."/>
            <person name="Riley R."/>
            <person name="Labutti K."/>
            <person name="Andreopoulos B."/>
            <person name="Lipzen A."/>
            <person name="Chen C."/>
            <person name="Yanf M."/>
            <person name="Daum C."/>
            <person name="Ng V."/>
            <person name="Clum A."/>
            <person name="Ohm R."/>
            <person name="Martin F."/>
            <person name="Silar P."/>
            <person name="Natvig D."/>
            <person name="Lalanne C."/>
            <person name="Gautier V."/>
            <person name="Ament-Velasquez S.L."/>
            <person name="Kruys A."/>
            <person name="Hutchinson M.I."/>
            <person name="Powell A.J."/>
            <person name="Barry K."/>
            <person name="Miller A.N."/>
            <person name="Grigoriev I.V."/>
            <person name="Debuchy R."/>
            <person name="Gladieux P."/>
            <person name="Thoren M.H."/>
            <person name="Johannesson H."/>
        </authorList>
    </citation>
    <scope>NUCLEOTIDE SEQUENCE</scope>
    <source>
        <strain evidence="3">PSN293</strain>
    </source>
</reference>
<keyword evidence="4" id="KW-1185">Reference proteome</keyword>
<keyword evidence="2" id="KW-0472">Membrane</keyword>
<feature type="transmembrane region" description="Helical" evidence="2">
    <location>
        <begin position="226"/>
        <end position="249"/>
    </location>
</feature>
<dbReference type="AlphaFoldDB" id="A0AAN7AZF1"/>